<evidence type="ECO:0000256" key="2">
    <source>
        <dbReference type="SAM" id="MobiDB-lite"/>
    </source>
</evidence>
<feature type="region of interest" description="Disordered" evidence="2">
    <location>
        <begin position="1353"/>
        <end position="1382"/>
    </location>
</feature>
<dbReference type="VEuPathDB" id="TriTrypDB:LdBPK_110940.1"/>
<feature type="compositionally biased region" description="Basic residues" evidence="2">
    <location>
        <begin position="478"/>
        <end position="491"/>
    </location>
</feature>
<accession>A0A3S7WRN3</accession>
<feature type="region of interest" description="Disordered" evidence="2">
    <location>
        <begin position="835"/>
        <end position="874"/>
    </location>
</feature>
<feature type="compositionally biased region" description="Low complexity" evidence="2">
    <location>
        <begin position="1027"/>
        <end position="1042"/>
    </location>
</feature>
<feature type="compositionally biased region" description="Low complexity" evidence="2">
    <location>
        <begin position="607"/>
        <end position="627"/>
    </location>
</feature>
<evidence type="ECO:0000313" key="4">
    <source>
        <dbReference type="Proteomes" id="UP000274082"/>
    </source>
</evidence>
<feature type="compositionally biased region" description="Basic residues" evidence="2">
    <location>
        <begin position="639"/>
        <end position="648"/>
    </location>
</feature>
<name>A0A3S7WRN3_LEIDO</name>
<gene>
    <name evidence="3" type="ORF">LdCL_110015200</name>
</gene>
<feature type="region of interest" description="Disordered" evidence="2">
    <location>
        <begin position="285"/>
        <end position="314"/>
    </location>
</feature>
<evidence type="ECO:0000256" key="1">
    <source>
        <dbReference type="SAM" id="Coils"/>
    </source>
</evidence>
<feature type="compositionally biased region" description="Polar residues" evidence="2">
    <location>
        <begin position="194"/>
        <end position="204"/>
    </location>
</feature>
<feature type="region of interest" description="Disordered" evidence="2">
    <location>
        <begin position="1026"/>
        <end position="1056"/>
    </location>
</feature>
<dbReference type="OrthoDB" id="266354at2759"/>
<feature type="region of interest" description="Disordered" evidence="2">
    <location>
        <begin position="346"/>
        <end position="516"/>
    </location>
</feature>
<dbReference type="VEuPathDB" id="TriTrypDB:LDHU3_11.1170"/>
<sequence>MAHHTDKSRQHYAKISALALDNSSQYEEQWARMQSVDLNYLRQKSNECIENRHAPSSLYPTYACRQATMAVPQESYFTRFVPNGSSPARRSELASRIVAQRNYFSHCRKPLECGGALSLQQLSKSPSAASSQKGGSASVFFDEERFDEIHVVFINGEPHRVSGGHQSERTLYGLDSPTAAIRDAAAAAAANQAEKSNAVSSSGGLQKRPHGSQQQSSTTSHVAEPKRQIAGCNGTCKKQHGKGSTSPDMYRDYLSPSGRLYRVFRLQKRHLPPIGVSEKAKDFSFHAKGAKEASRTKKPRNREPAECDRDIDGRHELREERVAAGHRSGGRKLVKDDKAVLPVWKRRIAKPHKSHEASKNVRGKRNGRRQLDAASHQNSCATKHKCRRCQRTLSSTSPRNASSESSSSWLLSPSASPSEDIADTRTGDRDCDGASCRERCQRSQDHHGASQNNRADRRLPPVGGDQWHRPAAPPPSHPPRRPRDAHRRRSQHREGGRHVTKRRGSRSDVLSDSSELSSSLSDSAVCVWSSLSSSIDRASDMSDCVVMDKPQRSPSEEHWQQRGTARRRRAGSASPLISEGDDKDQELFECSNSCLSDRDPEWEDADSTSSPSSSTSPSSSELSSPSTWRAEVRRPRGRDGRRRHRRSAHSPPSPSHKGGRPGARGSASNRHRRRDGCKARNTRRPVCSPSSPSLSSDDSDSDRSPGKPRARSRAAHATQSRLHSRTLPPIVHAVVPAHPPRVLPPLMEEVLPNTRYATSAATPLAQRPQMAQATDAIHRCASPAVPPPRTEQGTTDKGVGQSHGTVDPTRRAYQKMPTSPLQVNRFCDLVTPSVASSGPVCTSSQADDSNKGGASPQQQSHKTGEPTPSPATEPLDLDYITEHVLRVIQNRLAGKDNAREDAAATALRKREAVGRERAGQEEVREAAKRAAEQVRLRDLLREAQQEARQAREEQLSLTSLTDFLRLALAQVTRLMEHGDGAGDDTVRLGLTHESTHKGGNPSTAVGTLNSNTLVYGAAGNHAMTPPGAGASAATGSNAGDTGVAVESAHPSSLPDSALDAATLQRLITELRRRRHSRQLELRLQRQRAEEAEEKRLREEAEAKALEAAQQQHKQELDELVANEHQARASLRRAEEEALDEVFFSAASALEEAIGRMMAAQLSARMLLCEDEFNKRAEIVATEEEEAADFWHFAADLWQAAEDAEAERLQAEAGRMVAEAVTAKICKGREELGQRSSGTQSTAGVEKIVLSNLIPGQLIGIEGGKSIENGGKIRLIGDPCVEAVEAHARERRRLDRLRQQRLVSALPSRPETNKANDAGGSRLSSRQPSTVRMGFTGGAVSALKPYSRASSHNFPVLSPARLSSDGSTRVDERSPSRSRLPSQSTFVLDGDADLQVYGRQVGILSKMRGRASLPASARGTPVKGGADIAARPYNKRLDEGLLLMDMYASQVEH</sequence>
<keyword evidence="1" id="KW-0175">Coiled coil</keyword>
<feature type="compositionally biased region" description="Polar residues" evidence="2">
    <location>
        <begin position="835"/>
        <end position="847"/>
    </location>
</feature>
<feature type="region of interest" description="Disordered" evidence="2">
    <location>
        <begin position="783"/>
        <end position="813"/>
    </location>
</feature>
<feature type="compositionally biased region" description="Basic and acidic residues" evidence="2">
    <location>
        <begin position="422"/>
        <end position="459"/>
    </location>
</feature>
<evidence type="ECO:0000313" key="3">
    <source>
        <dbReference type="EMBL" id="AYU76863.1"/>
    </source>
</evidence>
<feature type="region of interest" description="Disordered" evidence="2">
    <location>
        <begin position="1301"/>
        <end position="1331"/>
    </location>
</feature>
<organism evidence="3 4">
    <name type="scientific">Leishmania donovani</name>
    <dbReference type="NCBI Taxonomy" id="5661"/>
    <lineage>
        <taxon>Eukaryota</taxon>
        <taxon>Discoba</taxon>
        <taxon>Euglenozoa</taxon>
        <taxon>Kinetoplastea</taxon>
        <taxon>Metakinetoplastina</taxon>
        <taxon>Trypanosomatida</taxon>
        <taxon>Trypanosomatidae</taxon>
        <taxon>Leishmaniinae</taxon>
        <taxon>Leishmania</taxon>
    </lineage>
</organism>
<dbReference type="VEuPathDB" id="TriTrypDB:LdCL_110015200"/>
<keyword evidence="4" id="KW-1185">Reference proteome</keyword>
<feature type="compositionally biased region" description="Low complexity" evidence="2">
    <location>
        <begin position="394"/>
        <end position="418"/>
    </location>
</feature>
<protein>
    <submittedName>
        <fullName evidence="3">Uncharacterized protein</fullName>
    </submittedName>
</protein>
<feature type="region of interest" description="Disordered" evidence="2">
    <location>
        <begin position="192"/>
        <end position="251"/>
    </location>
</feature>
<dbReference type="EMBL" id="CP029510">
    <property type="protein sequence ID" value="AYU76863.1"/>
    <property type="molecule type" value="Genomic_DNA"/>
</dbReference>
<feature type="region of interest" description="Disordered" evidence="2">
    <location>
        <begin position="547"/>
        <end position="727"/>
    </location>
</feature>
<feature type="coiled-coil region" evidence="1">
    <location>
        <begin position="929"/>
        <end position="960"/>
    </location>
</feature>
<proteinExistence type="predicted"/>
<feature type="compositionally biased region" description="Low complexity" evidence="2">
    <location>
        <begin position="507"/>
        <end position="516"/>
    </location>
</feature>
<feature type="coiled-coil region" evidence="1">
    <location>
        <begin position="1076"/>
        <end position="1136"/>
    </location>
</feature>
<feature type="compositionally biased region" description="Basic residues" evidence="2">
    <location>
        <begin position="669"/>
        <end position="683"/>
    </location>
</feature>
<feature type="compositionally biased region" description="Basic and acidic residues" evidence="2">
    <location>
        <begin position="549"/>
        <end position="560"/>
    </location>
</feature>
<dbReference type="Proteomes" id="UP000274082">
    <property type="component" value="Chromosome 11"/>
</dbReference>
<reference evidence="3 4" key="1">
    <citation type="journal article" date="2018" name="Sci. Rep.">
        <title>A complete Leishmania donovani reference genome identifies novel genetic variations associated with virulence.</title>
        <authorList>
            <person name="Lypaczewski P."/>
            <person name="Hoshizaki J."/>
            <person name="Zhang W.-W."/>
            <person name="McCall L.-I."/>
            <person name="Torcivia-Rodriguez J."/>
            <person name="Simonyan V."/>
            <person name="Kaur A."/>
            <person name="Dewar K."/>
            <person name="Matlashewski G."/>
        </authorList>
    </citation>
    <scope>NUCLEOTIDE SEQUENCE [LARGE SCALE GENOMIC DNA]</scope>
    <source>
        <strain evidence="3 4">LdCL</strain>
    </source>
</reference>